<feature type="domain" description="G" evidence="2">
    <location>
        <begin position="125"/>
        <end position="211"/>
    </location>
</feature>
<organism evidence="3 4">
    <name type="scientific">Psilocybe cyanescens</name>
    <dbReference type="NCBI Taxonomy" id="93625"/>
    <lineage>
        <taxon>Eukaryota</taxon>
        <taxon>Fungi</taxon>
        <taxon>Dikarya</taxon>
        <taxon>Basidiomycota</taxon>
        <taxon>Agaricomycotina</taxon>
        <taxon>Agaricomycetes</taxon>
        <taxon>Agaricomycetidae</taxon>
        <taxon>Agaricales</taxon>
        <taxon>Agaricineae</taxon>
        <taxon>Strophariaceae</taxon>
        <taxon>Psilocybe</taxon>
    </lineage>
</organism>
<protein>
    <recommendedName>
        <fullName evidence="2">G domain-containing protein</fullName>
    </recommendedName>
</protein>
<proteinExistence type="predicted"/>
<evidence type="ECO:0000256" key="1">
    <source>
        <dbReference type="SAM" id="MobiDB-lite"/>
    </source>
</evidence>
<dbReference type="InterPro" id="IPR006073">
    <property type="entry name" value="GTP-bd"/>
</dbReference>
<dbReference type="Proteomes" id="UP000283269">
    <property type="component" value="Unassembled WGS sequence"/>
</dbReference>
<dbReference type="AlphaFoldDB" id="A0A409WUA4"/>
<comment type="caution">
    <text evidence="3">The sequence shown here is derived from an EMBL/GenBank/DDBJ whole genome shotgun (WGS) entry which is preliminary data.</text>
</comment>
<gene>
    <name evidence="3" type="ORF">CVT25_014619</name>
</gene>
<feature type="compositionally biased region" description="Polar residues" evidence="1">
    <location>
        <begin position="38"/>
        <end position="47"/>
    </location>
</feature>
<evidence type="ECO:0000313" key="4">
    <source>
        <dbReference type="Proteomes" id="UP000283269"/>
    </source>
</evidence>
<dbReference type="InParanoid" id="A0A409WUA4"/>
<dbReference type="OrthoDB" id="391988at2759"/>
<name>A0A409WUA4_PSICY</name>
<dbReference type="GO" id="GO:0005525">
    <property type="term" value="F:GTP binding"/>
    <property type="evidence" value="ECO:0007669"/>
    <property type="project" value="InterPro"/>
</dbReference>
<dbReference type="InterPro" id="IPR027417">
    <property type="entry name" value="P-loop_NTPase"/>
</dbReference>
<evidence type="ECO:0000313" key="3">
    <source>
        <dbReference type="EMBL" id="PPQ82046.1"/>
    </source>
</evidence>
<dbReference type="EMBL" id="NHYD01003186">
    <property type="protein sequence ID" value="PPQ82046.1"/>
    <property type="molecule type" value="Genomic_DNA"/>
</dbReference>
<feature type="region of interest" description="Disordered" evidence="1">
    <location>
        <begin position="28"/>
        <end position="114"/>
    </location>
</feature>
<dbReference type="SUPFAM" id="SSF52540">
    <property type="entry name" value="P-loop containing nucleoside triphosphate hydrolases"/>
    <property type="match status" value="1"/>
</dbReference>
<dbReference type="Gene3D" id="3.40.50.300">
    <property type="entry name" value="P-loop containing nucleotide triphosphate hydrolases"/>
    <property type="match status" value="1"/>
</dbReference>
<sequence length="274" mass="29880">MHFLCLNLCFGTKGRDITCLVEDTSRIPEESAEPPAVQQVSTSSLAPTSKAKQEPQISSIPAGLPPQIEDTPKAKKEPQITSIPEGVLSQVEDTRKAKQEPQIPSIPAGLPSQVEDTLGECPRFRIILVGKSGIGKSSLIANIFNLDKDKINIAHNAAGDADIEHGYTSPENVRFILHDSKGFEAGSGGNWTKVQSFLEKRQGTDRVPVITVFTKYDILLNQFLQKNLATAERDAADYFANKIKEFGEDLKSLSIDPESISYAKVSTRETNAKG</sequence>
<dbReference type="Pfam" id="PF01926">
    <property type="entry name" value="MMR_HSR1"/>
    <property type="match status" value="1"/>
</dbReference>
<accession>A0A409WUA4</accession>
<keyword evidence="4" id="KW-1185">Reference proteome</keyword>
<evidence type="ECO:0000259" key="2">
    <source>
        <dbReference type="Pfam" id="PF01926"/>
    </source>
</evidence>
<reference evidence="3 4" key="1">
    <citation type="journal article" date="2018" name="Evol. Lett.">
        <title>Horizontal gene cluster transfer increased hallucinogenic mushroom diversity.</title>
        <authorList>
            <person name="Reynolds H.T."/>
            <person name="Vijayakumar V."/>
            <person name="Gluck-Thaler E."/>
            <person name="Korotkin H.B."/>
            <person name="Matheny P.B."/>
            <person name="Slot J.C."/>
        </authorList>
    </citation>
    <scope>NUCLEOTIDE SEQUENCE [LARGE SCALE GENOMIC DNA]</scope>
    <source>
        <strain evidence="3 4">2631</strain>
    </source>
</reference>